<feature type="domain" description="HTH lysR-type" evidence="5">
    <location>
        <begin position="1"/>
        <end position="58"/>
    </location>
</feature>
<dbReference type="Pfam" id="PF03466">
    <property type="entry name" value="LysR_substrate"/>
    <property type="match status" value="1"/>
</dbReference>
<dbReference type="InterPro" id="IPR000847">
    <property type="entry name" value="LysR_HTH_N"/>
</dbReference>
<comment type="similarity">
    <text evidence="1">Belongs to the LysR transcriptional regulatory family.</text>
</comment>
<dbReference type="EMBL" id="JAJNDB010000004">
    <property type="protein sequence ID" value="MCD2195358.1"/>
    <property type="molecule type" value="Genomic_DNA"/>
</dbReference>
<evidence type="ECO:0000256" key="1">
    <source>
        <dbReference type="ARBA" id="ARBA00009437"/>
    </source>
</evidence>
<dbReference type="PRINTS" id="PR00039">
    <property type="entry name" value="HTHLYSR"/>
</dbReference>
<keyword evidence="3" id="KW-0238">DNA-binding</keyword>
<dbReference type="InterPro" id="IPR050950">
    <property type="entry name" value="HTH-type_LysR_regulators"/>
</dbReference>
<evidence type="ECO:0000256" key="4">
    <source>
        <dbReference type="ARBA" id="ARBA00023163"/>
    </source>
</evidence>
<keyword evidence="4" id="KW-0804">Transcription</keyword>
<evidence type="ECO:0000256" key="3">
    <source>
        <dbReference type="ARBA" id="ARBA00023125"/>
    </source>
</evidence>
<comment type="caution">
    <text evidence="6">The sequence shown here is derived from an EMBL/GenBank/DDBJ whole genome shotgun (WGS) entry which is preliminary data.</text>
</comment>
<evidence type="ECO:0000259" key="5">
    <source>
        <dbReference type="PROSITE" id="PS50931"/>
    </source>
</evidence>
<evidence type="ECO:0000313" key="6">
    <source>
        <dbReference type="EMBL" id="MCD2195358.1"/>
    </source>
</evidence>
<dbReference type="Gene3D" id="3.40.190.290">
    <property type="match status" value="1"/>
</dbReference>
<dbReference type="Gene3D" id="1.10.10.10">
    <property type="entry name" value="Winged helix-like DNA-binding domain superfamily/Winged helix DNA-binding domain"/>
    <property type="match status" value="1"/>
</dbReference>
<dbReference type="PROSITE" id="PS50931">
    <property type="entry name" value="HTH_LYSR"/>
    <property type="match status" value="1"/>
</dbReference>
<dbReference type="PANTHER" id="PTHR30419">
    <property type="entry name" value="HTH-TYPE TRANSCRIPTIONAL REGULATOR YBHD"/>
    <property type="match status" value="1"/>
</dbReference>
<organism evidence="6 7">
    <name type="scientific">Actinomycetospora endophytica</name>
    <dbReference type="NCBI Taxonomy" id="2291215"/>
    <lineage>
        <taxon>Bacteria</taxon>
        <taxon>Bacillati</taxon>
        <taxon>Actinomycetota</taxon>
        <taxon>Actinomycetes</taxon>
        <taxon>Pseudonocardiales</taxon>
        <taxon>Pseudonocardiaceae</taxon>
        <taxon>Actinomycetospora</taxon>
    </lineage>
</organism>
<dbReference type="InterPro" id="IPR036388">
    <property type="entry name" value="WH-like_DNA-bd_sf"/>
</dbReference>
<dbReference type="Pfam" id="PF00126">
    <property type="entry name" value="HTH_1"/>
    <property type="match status" value="1"/>
</dbReference>
<keyword evidence="7" id="KW-1185">Reference proteome</keyword>
<accession>A0ABS8PBI6</accession>
<protein>
    <submittedName>
        <fullName evidence="6">LysR family transcriptional regulator</fullName>
    </submittedName>
</protein>
<dbReference type="InterPro" id="IPR036390">
    <property type="entry name" value="WH_DNA-bd_sf"/>
</dbReference>
<gene>
    <name evidence="6" type="ORF">LQ327_18475</name>
</gene>
<evidence type="ECO:0000256" key="2">
    <source>
        <dbReference type="ARBA" id="ARBA00023015"/>
    </source>
</evidence>
<evidence type="ECO:0000313" key="7">
    <source>
        <dbReference type="Proteomes" id="UP001199469"/>
    </source>
</evidence>
<dbReference type="RefSeq" id="WP_230736400.1">
    <property type="nucleotide sequence ID" value="NZ_JAJNDB010000004.1"/>
</dbReference>
<keyword evidence="2" id="KW-0805">Transcription regulation</keyword>
<reference evidence="6 7" key="1">
    <citation type="submission" date="2021-11" db="EMBL/GenBank/DDBJ databases">
        <title>Draft genome sequence of Actinomycetospora sp. SF1 isolated from the rhizosphere soil.</title>
        <authorList>
            <person name="Duangmal K."/>
            <person name="Chantavorakit T."/>
        </authorList>
    </citation>
    <scope>NUCLEOTIDE SEQUENCE [LARGE SCALE GENOMIC DNA]</scope>
    <source>
        <strain evidence="6 7">TBRC 5722</strain>
    </source>
</reference>
<name>A0ABS8PBI6_9PSEU</name>
<dbReference type="SUPFAM" id="SSF46785">
    <property type="entry name" value="Winged helix' DNA-binding domain"/>
    <property type="match status" value="1"/>
</dbReference>
<dbReference type="InterPro" id="IPR005119">
    <property type="entry name" value="LysR_subst-bd"/>
</dbReference>
<sequence length="298" mass="31387">MELHQLEYFVAVAEEGGFTAGARRAGVVQSAASAAVGRLEDEFGLDLFTRAGRRVTLTDPGRVLLENAREVLAAARVAREELEGRRRGLSGTVVVGTLLSTGSLDLAAALRIFHERHPGVFVRLRHSPGHSEEHLAAVREGVADLAVVLVPDRVPDGVRVDPVASIQQALVAPPGHPLAGRTGVTLAELAPETFVDFPVGWGNRENVDATFRAAGVTRTVAIEATDVVSMLELVAGGLGLAFVPAREIARVRDDVAVVGLADALPPAPLGIASTARHRLSPATEALRQALLGRWPPAL</sequence>
<dbReference type="Proteomes" id="UP001199469">
    <property type="component" value="Unassembled WGS sequence"/>
</dbReference>
<dbReference type="SUPFAM" id="SSF53850">
    <property type="entry name" value="Periplasmic binding protein-like II"/>
    <property type="match status" value="1"/>
</dbReference>
<proteinExistence type="inferred from homology"/>